<evidence type="ECO:0000313" key="4">
    <source>
        <dbReference type="Proteomes" id="UP001286456"/>
    </source>
</evidence>
<protein>
    <submittedName>
        <fullName evidence="3">Uncharacterized protein</fullName>
    </submittedName>
</protein>
<accession>A0AAE0J1H2</accession>
<dbReference type="EMBL" id="JAUEPO010000001">
    <property type="protein sequence ID" value="KAK3335144.1"/>
    <property type="molecule type" value="Genomic_DNA"/>
</dbReference>
<gene>
    <name evidence="3" type="ORF">B0T19DRAFT_1071</name>
</gene>
<dbReference type="Pfam" id="PF11374">
    <property type="entry name" value="DUF3176"/>
    <property type="match status" value="1"/>
</dbReference>
<dbReference type="PANTHER" id="PTHR35394:SF5">
    <property type="entry name" value="DUF3176 DOMAIN-CONTAINING PROTEIN"/>
    <property type="match status" value="1"/>
</dbReference>
<keyword evidence="2" id="KW-0812">Transmembrane</keyword>
<proteinExistence type="predicted"/>
<feature type="transmembrane region" description="Helical" evidence="2">
    <location>
        <begin position="125"/>
        <end position="152"/>
    </location>
</feature>
<reference evidence="3" key="2">
    <citation type="submission" date="2023-06" db="EMBL/GenBank/DDBJ databases">
        <authorList>
            <consortium name="Lawrence Berkeley National Laboratory"/>
            <person name="Haridas S."/>
            <person name="Hensen N."/>
            <person name="Bonometti L."/>
            <person name="Westerberg I."/>
            <person name="Brannstrom I.O."/>
            <person name="Guillou S."/>
            <person name="Cros-Aarteil S."/>
            <person name="Calhoun S."/>
            <person name="Kuo A."/>
            <person name="Mondo S."/>
            <person name="Pangilinan J."/>
            <person name="Riley R."/>
            <person name="Labutti K."/>
            <person name="Andreopoulos B."/>
            <person name="Lipzen A."/>
            <person name="Chen C."/>
            <person name="Yanf M."/>
            <person name="Daum C."/>
            <person name="Ng V."/>
            <person name="Clum A."/>
            <person name="Steindorff A."/>
            <person name="Ohm R."/>
            <person name="Martin F."/>
            <person name="Silar P."/>
            <person name="Natvig D."/>
            <person name="Lalanne C."/>
            <person name="Gautier V."/>
            <person name="Ament-Velasquez S.L."/>
            <person name="Kruys A."/>
            <person name="Hutchinson M.I."/>
            <person name="Powell A.J."/>
            <person name="Barry K."/>
            <person name="Miller A.N."/>
            <person name="Grigoriev I.V."/>
            <person name="Debuchy R."/>
            <person name="Gladieux P."/>
            <person name="Thoren M.H."/>
            <person name="Johannesson H."/>
        </authorList>
    </citation>
    <scope>NUCLEOTIDE SEQUENCE</scope>
    <source>
        <strain evidence="3">SMH4131-1</strain>
    </source>
</reference>
<dbReference type="InterPro" id="IPR021514">
    <property type="entry name" value="DUF3176"/>
</dbReference>
<reference evidence="3" key="1">
    <citation type="journal article" date="2023" name="Mol. Phylogenet. Evol.">
        <title>Genome-scale phylogeny and comparative genomics of the fungal order Sordariales.</title>
        <authorList>
            <person name="Hensen N."/>
            <person name="Bonometti L."/>
            <person name="Westerberg I."/>
            <person name="Brannstrom I.O."/>
            <person name="Guillou S."/>
            <person name="Cros-Aarteil S."/>
            <person name="Calhoun S."/>
            <person name="Haridas S."/>
            <person name="Kuo A."/>
            <person name="Mondo S."/>
            <person name="Pangilinan J."/>
            <person name="Riley R."/>
            <person name="LaButti K."/>
            <person name="Andreopoulos B."/>
            <person name="Lipzen A."/>
            <person name="Chen C."/>
            <person name="Yan M."/>
            <person name="Daum C."/>
            <person name="Ng V."/>
            <person name="Clum A."/>
            <person name="Steindorff A."/>
            <person name="Ohm R.A."/>
            <person name="Martin F."/>
            <person name="Silar P."/>
            <person name="Natvig D.O."/>
            <person name="Lalanne C."/>
            <person name="Gautier V."/>
            <person name="Ament-Velasquez S.L."/>
            <person name="Kruys A."/>
            <person name="Hutchinson M.I."/>
            <person name="Powell A.J."/>
            <person name="Barry K."/>
            <person name="Miller A.N."/>
            <person name="Grigoriev I.V."/>
            <person name="Debuchy R."/>
            <person name="Gladieux P."/>
            <person name="Hiltunen Thoren M."/>
            <person name="Johannesson H."/>
        </authorList>
    </citation>
    <scope>NUCLEOTIDE SEQUENCE</scope>
    <source>
        <strain evidence="3">SMH4131-1</strain>
    </source>
</reference>
<feature type="compositionally biased region" description="Polar residues" evidence="1">
    <location>
        <begin position="14"/>
        <end position="24"/>
    </location>
</feature>
<evidence type="ECO:0000256" key="1">
    <source>
        <dbReference type="SAM" id="MobiDB-lite"/>
    </source>
</evidence>
<dbReference type="Proteomes" id="UP001286456">
    <property type="component" value="Unassembled WGS sequence"/>
</dbReference>
<feature type="region of interest" description="Disordered" evidence="1">
    <location>
        <begin position="1"/>
        <end position="24"/>
    </location>
</feature>
<evidence type="ECO:0000256" key="2">
    <source>
        <dbReference type="SAM" id="Phobius"/>
    </source>
</evidence>
<dbReference type="AlphaFoldDB" id="A0AAE0J1H2"/>
<feature type="transmembrane region" description="Helical" evidence="2">
    <location>
        <begin position="34"/>
        <end position="57"/>
    </location>
</feature>
<sequence>MVGYGTTGNIKAPSFSSQNTQHRTQHGTPQMSWWWWWELGAAIISITSISLIVTALFKSDGLALSAWVLPIQPNSLIAVLTTIGKTAMMVPVASCLGHLKWHHFTPRPQPLDRLQRFDEASRGPWGSLVLLLTTRALLGCGFALITLAALGIETTAQQILEFPTRDYAIPGANAELGIATLYNSTAFRGSGIPSLNFNTTMHLLSYESAMVNSALGVKTQPYFKCPDEATNCTFPAYSTLGVCGEFENRTSELTAVCKTHNTSVKTCTYDWPGFDTFGSETALNMTFNHTVGGFLDLFKTHYQSDGAHSRYELRMNYLRVRKEDVVNGSYPNPELLEARWAWCTKQYNATRIVANTLIPGPVSTELLTEGNISKALDYMYVEYKANSTGETYNIAYNTIGWIWENIKTGLTSAVSRQTGIKGSSTNLYLERDAATDTENDLGFFLLGADMAEVTANIATTMTDLIRSPTTGENSNATVLAGQAFGRETYINVRWGWLILPLSETLITAGLLVTTILYTRGFGKPLLKSSTLGLLFYPLESRLAAEVDDCLGDEETEEGLLEVAKGIVLQLRDDEEGKLRFMRGAKLFSSV</sequence>
<keyword evidence="4" id="KW-1185">Reference proteome</keyword>
<name>A0AAE0J1H2_9PEZI</name>
<comment type="caution">
    <text evidence="3">The sequence shown here is derived from an EMBL/GenBank/DDBJ whole genome shotgun (WGS) entry which is preliminary data.</text>
</comment>
<evidence type="ECO:0000313" key="3">
    <source>
        <dbReference type="EMBL" id="KAK3335144.1"/>
    </source>
</evidence>
<organism evidence="3 4">
    <name type="scientific">Cercophora scortea</name>
    <dbReference type="NCBI Taxonomy" id="314031"/>
    <lineage>
        <taxon>Eukaryota</taxon>
        <taxon>Fungi</taxon>
        <taxon>Dikarya</taxon>
        <taxon>Ascomycota</taxon>
        <taxon>Pezizomycotina</taxon>
        <taxon>Sordariomycetes</taxon>
        <taxon>Sordariomycetidae</taxon>
        <taxon>Sordariales</taxon>
        <taxon>Lasiosphaeriaceae</taxon>
        <taxon>Cercophora</taxon>
    </lineage>
</organism>
<dbReference type="PANTHER" id="PTHR35394">
    <property type="entry name" value="DUF3176 DOMAIN-CONTAINING PROTEIN"/>
    <property type="match status" value="1"/>
</dbReference>
<keyword evidence="2" id="KW-1133">Transmembrane helix</keyword>
<keyword evidence="2" id="KW-0472">Membrane</keyword>